<accession>A0A9W6WGI6</accession>
<dbReference type="Proteomes" id="UP001165120">
    <property type="component" value="Unassembled WGS sequence"/>
</dbReference>
<evidence type="ECO:0000256" key="8">
    <source>
        <dbReference type="ARBA" id="ARBA00023128"/>
    </source>
</evidence>
<evidence type="ECO:0000313" key="13">
    <source>
        <dbReference type="EMBL" id="GME69495.1"/>
    </source>
</evidence>
<evidence type="ECO:0000256" key="5">
    <source>
        <dbReference type="ARBA" id="ARBA00022692"/>
    </source>
</evidence>
<dbReference type="EMBL" id="BSXN01000690">
    <property type="protein sequence ID" value="GME69495.1"/>
    <property type="molecule type" value="Genomic_DNA"/>
</dbReference>
<keyword evidence="10" id="KW-0175">Coiled coil</keyword>
<keyword evidence="4" id="KW-0808">Transferase</keyword>
<keyword evidence="5" id="KW-0812">Transmembrane</keyword>
<comment type="caution">
    <text evidence="13">The sequence shown here is derived from an EMBL/GenBank/DDBJ whole genome shotgun (WGS) entry which is preliminary data.</text>
</comment>
<dbReference type="AlphaFoldDB" id="A0A9W6WGI6"/>
<gene>
    <name evidence="13" type="ORF">Cboi02_000235500</name>
</gene>
<dbReference type="InterPro" id="IPR050508">
    <property type="entry name" value="Methyltransf_Superfamily"/>
</dbReference>
<evidence type="ECO:0000256" key="3">
    <source>
        <dbReference type="ARBA" id="ARBA00022603"/>
    </source>
</evidence>
<evidence type="ECO:0000256" key="6">
    <source>
        <dbReference type="ARBA" id="ARBA00022792"/>
    </source>
</evidence>
<evidence type="ECO:0000256" key="7">
    <source>
        <dbReference type="ARBA" id="ARBA00022989"/>
    </source>
</evidence>
<dbReference type="GO" id="GO:0005743">
    <property type="term" value="C:mitochondrial inner membrane"/>
    <property type="evidence" value="ECO:0007669"/>
    <property type="project" value="UniProtKB-SubCell"/>
</dbReference>
<dbReference type="Gene3D" id="3.40.50.150">
    <property type="entry name" value="Vaccinia Virus protein VP39"/>
    <property type="match status" value="1"/>
</dbReference>
<dbReference type="InterPro" id="IPR013217">
    <property type="entry name" value="Methyltransf_12"/>
</dbReference>
<sequence length="496" mass="56924">MSKPLISRQLVQLCKLGVKSNYGIAVKRNTNINSIIFSQCQFRFNSSSADADKKPLFKYKGRKTKSEEEIKAEEEQKKYEEAINSDSKLRRWGAILGSFEFNKKATKYYIFLYACFLAYGIHYFKKLYNRELEKKSILNKRDTSNDNLTEWEQLRVRELAGDLIRTSDTNKLVAYHKLKQIWENEYNNLTTDEERENFPAFNPQPEDIKDLIDHKIDDSILPPKDLTEFYDNIAENYDKEIGMEETFSMMGSKRKKMMKAITGDVLEVACGTGRNIPYFDTAKVDSYTFLDTSSKMMEVTHDKFTEKFPHFQKVKFVVGKAEDLLDLSKGKDSSNGSQQPMFKYDTIIETFGLCSHEDPVKALKNMKALLKPGGRIILLEHGRGTYKFINEKLDARAHKHSESWGCRWNLDIGELVDKSGLEITDEKRYHFGTTWYIVAKLPGDVDKIEELGFFDKYFTLKKTNFNSSTGPNDSPIGGNVGSVANGASNALPTDKK</sequence>
<organism evidence="13 14">
    <name type="scientific">Candida boidinii</name>
    <name type="common">Yeast</name>
    <dbReference type="NCBI Taxonomy" id="5477"/>
    <lineage>
        <taxon>Eukaryota</taxon>
        <taxon>Fungi</taxon>
        <taxon>Dikarya</taxon>
        <taxon>Ascomycota</taxon>
        <taxon>Saccharomycotina</taxon>
        <taxon>Pichiomycetes</taxon>
        <taxon>Pichiales</taxon>
        <taxon>Pichiaceae</taxon>
        <taxon>Ogataea</taxon>
        <taxon>Ogataea/Candida clade</taxon>
    </lineage>
</organism>
<evidence type="ECO:0000256" key="4">
    <source>
        <dbReference type="ARBA" id="ARBA00022679"/>
    </source>
</evidence>
<name>A0A9W6WGI6_CANBO</name>
<dbReference type="PANTHER" id="PTHR42912">
    <property type="entry name" value="METHYLTRANSFERASE"/>
    <property type="match status" value="1"/>
</dbReference>
<keyword evidence="9" id="KW-0472">Membrane</keyword>
<dbReference type="CDD" id="cd02440">
    <property type="entry name" value="AdoMet_MTases"/>
    <property type="match status" value="1"/>
</dbReference>
<evidence type="ECO:0000259" key="12">
    <source>
        <dbReference type="Pfam" id="PF08242"/>
    </source>
</evidence>
<feature type="region of interest" description="Disordered" evidence="11">
    <location>
        <begin position="468"/>
        <end position="496"/>
    </location>
</feature>
<feature type="domain" description="Methyltransferase type 12" evidence="12">
    <location>
        <begin position="266"/>
        <end position="376"/>
    </location>
</feature>
<dbReference type="FunFam" id="3.40.50.150:FF:000371">
    <property type="entry name" value="Methyltransferase OMS1, mitochondrial"/>
    <property type="match status" value="1"/>
</dbReference>
<dbReference type="GO" id="GO:0008168">
    <property type="term" value="F:methyltransferase activity"/>
    <property type="evidence" value="ECO:0007669"/>
    <property type="project" value="UniProtKB-KW"/>
</dbReference>
<keyword evidence="3" id="KW-0489">Methyltransferase</keyword>
<dbReference type="Pfam" id="PF08242">
    <property type="entry name" value="Methyltransf_12"/>
    <property type="match status" value="1"/>
</dbReference>
<reference evidence="13" key="1">
    <citation type="submission" date="2023-04" db="EMBL/GenBank/DDBJ databases">
        <title>Candida boidinii NBRC 10035.</title>
        <authorList>
            <person name="Ichikawa N."/>
            <person name="Sato H."/>
            <person name="Tonouchi N."/>
        </authorList>
    </citation>
    <scope>NUCLEOTIDE SEQUENCE</scope>
    <source>
        <strain evidence="13">NBRC 10035</strain>
    </source>
</reference>
<evidence type="ECO:0000256" key="9">
    <source>
        <dbReference type="ARBA" id="ARBA00023136"/>
    </source>
</evidence>
<keyword evidence="6" id="KW-0999">Mitochondrion inner membrane</keyword>
<feature type="coiled-coil region" evidence="10">
    <location>
        <begin position="56"/>
        <end position="85"/>
    </location>
</feature>
<keyword evidence="8" id="KW-0496">Mitochondrion</keyword>
<keyword evidence="7" id="KW-1133">Transmembrane helix</keyword>
<evidence type="ECO:0000256" key="10">
    <source>
        <dbReference type="SAM" id="Coils"/>
    </source>
</evidence>
<comment type="similarity">
    <text evidence="2">Belongs to the methyltransferase superfamily. METL family.</text>
</comment>
<dbReference type="InterPro" id="IPR029063">
    <property type="entry name" value="SAM-dependent_MTases_sf"/>
</dbReference>
<keyword evidence="14" id="KW-1185">Reference proteome</keyword>
<evidence type="ECO:0000256" key="11">
    <source>
        <dbReference type="SAM" id="MobiDB-lite"/>
    </source>
</evidence>
<evidence type="ECO:0000256" key="1">
    <source>
        <dbReference type="ARBA" id="ARBA00004434"/>
    </source>
</evidence>
<dbReference type="SUPFAM" id="SSF53335">
    <property type="entry name" value="S-adenosyl-L-methionine-dependent methyltransferases"/>
    <property type="match status" value="1"/>
</dbReference>
<comment type="subcellular location">
    <subcellularLocation>
        <location evidence="1">Mitochondrion inner membrane</location>
        <topology evidence="1">Single-pass membrane protein</topology>
    </subcellularLocation>
</comment>
<proteinExistence type="inferred from homology"/>
<feature type="compositionally biased region" description="Polar residues" evidence="11">
    <location>
        <begin position="485"/>
        <end position="496"/>
    </location>
</feature>
<evidence type="ECO:0000313" key="14">
    <source>
        <dbReference type="Proteomes" id="UP001165120"/>
    </source>
</evidence>
<protein>
    <submittedName>
        <fullName evidence="13">Unnamed protein product</fullName>
    </submittedName>
</protein>
<dbReference type="PANTHER" id="PTHR42912:SF83">
    <property type="entry name" value="METHYLTRANSFERASE TYPE 11 DOMAIN-CONTAINING PROTEIN"/>
    <property type="match status" value="1"/>
</dbReference>
<evidence type="ECO:0000256" key="2">
    <source>
        <dbReference type="ARBA" id="ARBA00009725"/>
    </source>
</evidence>
<dbReference type="GO" id="GO:0032259">
    <property type="term" value="P:methylation"/>
    <property type="evidence" value="ECO:0007669"/>
    <property type="project" value="UniProtKB-KW"/>
</dbReference>